<protein>
    <recommendedName>
        <fullName evidence="6">Large ribosomal subunit protein eL38</fullName>
    </recommendedName>
    <alternativeName>
        <fullName evidence="7">60S ribosomal protein L38</fullName>
    </alternativeName>
</protein>
<evidence type="ECO:0000256" key="5">
    <source>
        <dbReference type="ARBA" id="ARBA00023274"/>
    </source>
</evidence>
<evidence type="ECO:0000256" key="8">
    <source>
        <dbReference type="RuleBase" id="RU003445"/>
    </source>
</evidence>
<dbReference type="InterPro" id="IPR029063">
    <property type="entry name" value="SAM-dependent_MTases_sf"/>
</dbReference>
<dbReference type="InterPro" id="IPR013216">
    <property type="entry name" value="Methyltransf_11"/>
</dbReference>
<dbReference type="GO" id="GO:0006400">
    <property type="term" value="P:tRNA modification"/>
    <property type="evidence" value="ECO:0007669"/>
    <property type="project" value="UniProtKB-ARBA"/>
</dbReference>
<dbReference type="PANTHER" id="PTHR13069">
    <property type="entry name" value="ALKYLATED DNA REPAIR PROTEIN ALKB HOMOLOG 8"/>
    <property type="match status" value="1"/>
</dbReference>
<evidence type="ECO:0000256" key="1">
    <source>
        <dbReference type="ARBA" id="ARBA00007803"/>
    </source>
</evidence>
<dbReference type="InterPro" id="IPR051422">
    <property type="entry name" value="AlkB_tRNA_MeTrf/Diox"/>
</dbReference>
<dbReference type="AlphaFoldDB" id="Q0V9Y6"/>
<evidence type="ECO:0000256" key="9">
    <source>
        <dbReference type="SAM" id="MobiDB-lite"/>
    </source>
</evidence>
<proteinExistence type="evidence at transcript level"/>
<evidence type="ECO:0000256" key="3">
    <source>
        <dbReference type="ARBA" id="ARBA00022679"/>
    </source>
</evidence>
<dbReference type="EMBL" id="BC121346">
    <property type="protein sequence ID" value="AAI21347.1"/>
    <property type="molecule type" value="mRNA"/>
</dbReference>
<keyword evidence="2" id="KW-0489">Methyltransferase</keyword>
<dbReference type="FunFam" id="3.30.720.90:FF:000001">
    <property type="entry name" value="60S ribosomal protein L38"/>
    <property type="match status" value="1"/>
</dbReference>
<comment type="similarity">
    <text evidence="1 8">Belongs to the eukaryotic ribosomal protein eL38 family.</text>
</comment>
<keyword evidence="4 8" id="KW-0689">Ribosomal protein</keyword>
<keyword evidence="3" id="KW-0808">Transferase</keyword>
<evidence type="ECO:0000256" key="4">
    <source>
        <dbReference type="ARBA" id="ARBA00022980"/>
    </source>
</evidence>
<evidence type="ECO:0000256" key="7">
    <source>
        <dbReference type="ARBA" id="ARBA00035338"/>
    </source>
</evidence>
<feature type="region of interest" description="Disordered" evidence="9">
    <location>
        <begin position="310"/>
        <end position="333"/>
    </location>
</feature>
<dbReference type="Gene3D" id="3.40.50.150">
    <property type="entry name" value="Vaccinia Virus protein VP39"/>
    <property type="match status" value="1"/>
</dbReference>
<dbReference type="GO" id="GO:1990904">
    <property type="term" value="C:ribonucleoprotein complex"/>
    <property type="evidence" value="ECO:0007669"/>
    <property type="project" value="UniProtKB-KW"/>
</dbReference>
<dbReference type="GO" id="GO:0003735">
    <property type="term" value="F:structural constituent of ribosome"/>
    <property type="evidence" value="ECO:0007669"/>
    <property type="project" value="InterPro"/>
</dbReference>
<keyword evidence="5 8" id="KW-0687">Ribonucleoprotein</keyword>
<evidence type="ECO:0000256" key="6">
    <source>
        <dbReference type="ARBA" id="ARBA00035235"/>
    </source>
</evidence>
<dbReference type="GO" id="GO:0008175">
    <property type="term" value="F:tRNA methyltransferase activity"/>
    <property type="evidence" value="ECO:0007669"/>
    <property type="project" value="UniProtKB-ARBA"/>
</dbReference>
<dbReference type="Pfam" id="PF01781">
    <property type="entry name" value="Ribosomal_L38e"/>
    <property type="match status" value="1"/>
</dbReference>
<dbReference type="SUPFAM" id="SSF53335">
    <property type="entry name" value="S-adenosyl-L-methionine-dependent methyltransferases"/>
    <property type="match status" value="1"/>
</dbReference>
<reference evidence="11" key="1">
    <citation type="submission" date="2006-08" db="EMBL/GenBank/DDBJ databases">
        <authorList>
            <consortium name="NIH - Xenopus Gene Collection (XGC) project"/>
        </authorList>
    </citation>
    <scope>NUCLEOTIDE SEQUENCE [LARGE SCALE MRNA]</scope>
    <source>
        <tissue evidence="11">Testes</tissue>
    </source>
</reference>
<dbReference type="GO" id="GO:0006412">
    <property type="term" value="P:translation"/>
    <property type="evidence" value="ECO:0007669"/>
    <property type="project" value="InterPro"/>
</dbReference>
<organism evidence="11">
    <name type="scientific">Xenopus tropicalis</name>
    <name type="common">Western clawed frog</name>
    <name type="synonym">Silurana tropicalis</name>
    <dbReference type="NCBI Taxonomy" id="8364"/>
    <lineage>
        <taxon>Eukaryota</taxon>
        <taxon>Metazoa</taxon>
        <taxon>Chordata</taxon>
        <taxon>Craniata</taxon>
        <taxon>Vertebrata</taxon>
        <taxon>Euteleostomi</taxon>
        <taxon>Amphibia</taxon>
        <taxon>Batrachia</taxon>
        <taxon>Anura</taxon>
        <taxon>Pipoidea</taxon>
        <taxon>Pipidae</taxon>
        <taxon>Xenopodinae</taxon>
        <taxon>Xenopus</taxon>
        <taxon>Silurana</taxon>
    </lineage>
</organism>
<evidence type="ECO:0000256" key="2">
    <source>
        <dbReference type="ARBA" id="ARBA00022603"/>
    </source>
</evidence>
<feature type="compositionally biased region" description="Polar residues" evidence="9">
    <location>
        <begin position="310"/>
        <end position="330"/>
    </location>
</feature>
<dbReference type="PANTHER" id="PTHR13069:SF35">
    <property type="entry name" value="TRNA METHYLTRANSFERASE 9-LIKE PROTEIN-RELATED"/>
    <property type="match status" value="1"/>
</dbReference>
<dbReference type="InterPro" id="IPR002675">
    <property type="entry name" value="Ribosomal_eL38"/>
</dbReference>
<dbReference type="FunFam" id="3.40.50.150:FF:000195">
    <property type="entry name" value="Methyltransferase domain containing protein"/>
    <property type="match status" value="1"/>
</dbReference>
<dbReference type="Gene3D" id="3.30.720.90">
    <property type="match status" value="1"/>
</dbReference>
<gene>
    <name evidence="11" type="primary">LOC548667</name>
</gene>
<dbReference type="CDD" id="cd02440">
    <property type="entry name" value="AdoMet_MTases"/>
    <property type="match status" value="1"/>
</dbReference>
<sequence length="419" mass="47762">MEREANRLEREHVHSVYEKIAPYFSDKRYKAWPKVQEFLLAQEPASLIADIGCGNGKYLHINKEAFKVGCDYCLPLAEDARSHGYEVMVCDGLRLPYRNGCFDAVLSIGVIHHFSTKDRRIQAIREMSRILKIGGQIMIYVWAMEQKKRKFEKQDILVPWHLEAISPNTTSRKLSVDLSRSPNKDSSKVVMAKELQQRTKSASFGGDKAAGNIFRFKLLSRSLDSGLDVNSDGVSNNRKSEQPQPRSFLNRLEDFLPKSMQNFEINVIKMTESLLFPLHNMSSRGNGDEQIGSTEVIKDYSKVALPDMVSTHNDQSRKGSLNQNLSTKPASSCADKLENNAQLDRENHLVPSHGKGECFRYYHIFRKDAKSVKIKKNKDNVKFKVRCSKYLYTLVITDKEKAEKLKQSLPPGLSVKELK</sequence>
<dbReference type="InterPro" id="IPR038464">
    <property type="entry name" value="Ribosomal_eL38_sf"/>
</dbReference>
<evidence type="ECO:0000313" key="11">
    <source>
        <dbReference type="EMBL" id="AAI21347.1"/>
    </source>
</evidence>
<evidence type="ECO:0000259" key="10">
    <source>
        <dbReference type="Pfam" id="PF08241"/>
    </source>
</evidence>
<dbReference type="Pfam" id="PF08241">
    <property type="entry name" value="Methyltransf_11"/>
    <property type="match status" value="1"/>
</dbReference>
<dbReference type="GO" id="GO:0008757">
    <property type="term" value="F:S-adenosylmethionine-dependent methyltransferase activity"/>
    <property type="evidence" value="ECO:0007669"/>
    <property type="project" value="InterPro"/>
</dbReference>
<accession>Q0V9Y6</accession>
<name>Q0V9Y6_XENTR</name>
<feature type="domain" description="Methyltransferase type 11" evidence="10">
    <location>
        <begin position="50"/>
        <end position="139"/>
    </location>
</feature>
<dbReference type="GO" id="GO:0032259">
    <property type="term" value="P:methylation"/>
    <property type="evidence" value="ECO:0007669"/>
    <property type="project" value="UniProtKB-KW"/>
</dbReference>
<dbReference type="GO" id="GO:0005840">
    <property type="term" value="C:ribosome"/>
    <property type="evidence" value="ECO:0007669"/>
    <property type="project" value="UniProtKB-KW"/>
</dbReference>